<sequence>MFGYFQTSTRTKLTFFSTTTVSRPVARSLPSLFSSRYPVVCAPCNLPHVVPFVFLVTHPCACARSPPVIVLGFCSRPLPLVCFRIAPRSGSRIRCPITKTPAWLLSQRQRLSIPPPLSAFLSLNEPEAPL</sequence>
<dbReference type="AlphaFoldDB" id="B0DBR5"/>
<dbReference type="HOGENOM" id="CLU_1938528_0_0_1"/>
<accession>B0DBR5</accession>
<dbReference type="InParanoid" id="B0DBR5"/>
<dbReference type="RefSeq" id="XP_001881298.1">
    <property type="nucleotide sequence ID" value="XM_001881263.1"/>
</dbReference>
<dbReference type="GeneID" id="6076988"/>
<keyword evidence="2" id="KW-1185">Reference proteome</keyword>
<dbReference type="KEGG" id="lbc:LACBIDRAFT_297674"/>
<organism evidence="2">
    <name type="scientific">Laccaria bicolor (strain S238N-H82 / ATCC MYA-4686)</name>
    <name type="common">Bicoloured deceiver</name>
    <name type="synonym">Laccaria laccata var. bicolor</name>
    <dbReference type="NCBI Taxonomy" id="486041"/>
    <lineage>
        <taxon>Eukaryota</taxon>
        <taxon>Fungi</taxon>
        <taxon>Dikarya</taxon>
        <taxon>Basidiomycota</taxon>
        <taxon>Agaricomycotina</taxon>
        <taxon>Agaricomycetes</taxon>
        <taxon>Agaricomycetidae</taxon>
        <taxon>Agaricales</taxon>
        <taxon>Agaricineae</taxon>
        <taxon>Hydnangiaceae</taxon>
        <taxon>Laccaria</taxon>
    </lineage>
</organism>
<proteinExistence type="predicted"/>
<evidence type="ECO:0000313" key="2">
    <source>
        <dbReference type="Proteomes" id="UP000001194"/>
    </source>
</evidence>
<evidence type="ECO:0000313" key="1">
    <source>
        <dbReference type="EMBL" id="EDR08228.1"/>
    </source>
</evidence>
<dbReference type="Proteomes" id="UP000001194">
    <property type="component" value="Unassembled WGS sequence"/>
</dbReference>
<gene>
    <name evidence="1" type="ORF">LACBIDRAFT_297674</name>
</gene>
<protein>
    <submittedName>
        <fullName evidence="1">Predicted protein</fullName>
    </submittedName>
</protein>
<reference evidence="1 2" key="1">
    <citation type="journal article" date="2008" name="Nature">
        <title>The genome of Laccaria bicolor provides insights into mycorrhizal symbiosis.</title>
        <authorList>
            <person name="Martin F."/>
            <person name="Aerts A."/>
            <person name="Ahren D."/>
            <person name="Brun A."/>
            <person name="Danchin E.G.J."/>
            <person name="Duchaussoy F."/>
            <person name="Gibon J."/>
            <person name="Kohler A."/>
            <person name="Lindquist E."/>
            <person name="Pereda V."/>
            <person name="Salamov A."/>
            <person name="Shapiro H.J."/>
            <person name="Wuyts J."/>
            <person name="Blaudez D."/>
            <person name="Buee M."/>
            <person name="Brokstein P."/>
            <person name="Canbaeck B."/>
            <person name="Cohen D."/>
            <person name="Courty P.E."/>
            <person name="Coutinho P.M."/>
            <person name="Delaruelle C."/>
            <person name="Detter J.C."/>
            <person name="Deveau A."/>
            <person name="DiFazio S."/>
            <person name="Duplessis S."/>
            <person name="Fraissinet-Tachet L."/>
            <person name="Lucic E."/>
            <person name="Frey-Klett P."/>
            <person name="Fourrey C."/>
            <person name="Feussner I."/>
            <person name="Gay G."/>
            <person name="Grimwood J."/>
            <person name="Hoegger P.J."/>
            <person name="Jain P."/>
            <person name="Kilaru S."/>
            <person name="Labbe J."/>
            <person name="Lin Y.C."/>
            <person name="Legue V."/>
            <person name="Le Tacon F."/>
            <person name="Marmeisse R."/>
            <person name="Melayah D."/>
            <person name="Montanini B."/>
            <person name="Muratet M."/>
            <person name="Nehls U."/>
            <person name="Niculita-Hirzel H."/>
            <person name="Oudot-Le Secq M.P."/>
            <person name="Peter M."/>
            <person name="Quesneville H."/>
            <person name="Rajashekar B."/>
            <person name="Reich M."/>
            <person name="Rouhier N."/>
            <person name="Schmutz J."/>
            <person name="Yin T."/>
            <person name="Chalot M."/>
            <person name="Henrissat B."/>
            <person name="Kuees U."/>
            <person name="Lucas S."/>
            <person name="Van de Peer Y."/>
            <person name="Podila G.K."/>
            <person name="Polle A."/>
            <person name="Pukkila P.J."/>
            <person name="Richardson P.M."/>
            <person name="Rouze P."/>
            <person name="Sanders I.R."/>
            <person name="Stajich J.E."/>
            <person name="Tunlid A."/>
            <person name="Tuskan G."/>
            <person name="Grigoriev I.V."/>
        </authorList>
    </citation>
    <scope>NUCLEOTIDE SEQUENCE [LARGE SCALE GENOMIC DNA]</scope>
    <source>
        <strain evidence="2">S238N-H82 / ATCC MYA-4686</strain>
    </source>
</reference>
<dbReference type="EMBL" id="DS547102">
    <property type="protein sequence ID" value="EDR08228.1"/>
    <property type="molecule type" value="Genomic_DNA"/>
</dbReference>
<name>B0DBR5_LACBS</name>